<evidence type="ECO:0000256" key="6">
    <source>
        <dbReference type="SAM" id="MobiDB-lite"/>
    </source>
</evidence>
<dbReference type="Gene3D" id="1.20.1250.20">
    <property type="entry name" value="MFS general substrate transporter like domains"/>
    <property type="match status" value="1"/>
</dbReference>
<dbReference type="GO" id="GO:0005886">
    <property type="term" value="C:plasma membrane"/>
    <property type="evidence" value="ECO:0007669"/>
    <property type="project" value="TreeGrafter"/>
</dbReference>
<gene>
    <name evidence="9" type="ORF">MBM_02757</name>
</gene>
<dbReference type="CDD" id="cd17323">
    <property type="entry name" value="MFS_Tpo1_MDR_like"/>
    <property type="match status" value="1"/>
</dbReference>
<feature type="transmembrane region" description="Helical" evidence="7">
    <location>
        <begin position="497"/>
        <end position="518"/>
    </location>
</feature>
<evidence type="ECO:0000256" key="5">
    <source>
        <dbReference type="ARBA" id="ARBA00023136"/>
    </source>
</evidence>
<evidence type="ECO:0000256" key="1">
    <source>
        <dbReference type="ARBA" id="ARBA00004141"/>
    </source>
</evidence>
<dbReference type="GO" id="GO:0022857">
    <property type="term" value="F:transmembrane transporter activity"/>
    <property type="evidence" value="ECO:0007669"/>
    <property type="project" value="InterPro"/>
</dbReference>
<keyword evidence="4 7" id="KW-1133">Transmembrane helix</keyword>
<feature type="transmembrane region" description="Helical" evidence="7">
    <location>
        <begin position="159"/>
        <end position="178"/>
    </location>
</feature>
<evidence type="ECO:0000256" key="3">
    <source>
        <dbReference type="ARBA" id="ARBA00022692"/>
    </source>
</evidence>
<dbReference type="InParanoid" id="K1WPF2"/>
<proteinExistence type="inferred from homology"/>
<dbReference type="AlphaFoldDB" id="K1WPF2"/>
<dbReference type="EMBL" id="JH921431">
    <property type="protein sequence ID" value="EKD19520.1"/>
    <property type="molecule type" value="Genomic_DNA"/>
</dbReference>
<keyword evidence="10" id="KW-1185">Reference proteome</keyword>
<dbReference type="Proteomes" id="UP000006753">
    <property type="component" value="Unassembled WGS sequence"/>
</dbReference>
<feature type="transmembrane region" description="Helical" evidence="7">
    <location>
        <begin position="184"/>
        <end position="206"/>
    </location>
</feature>
<dbReference type="eggNOG" id="KOG0255">
    <property type="taxonomic scope" value="Eukaryota"/>
</dbReference>
<keyword evidence="3 7" id="KW-0812">Transmembrane</keyword>
<dbReference type="PANTHER" id="PTHR23502:SF74">
    <property type="entry name" value="MAJOR FACILITATOR SUPERFAMILY (MFS) PROFILE DOMAIN-CONTAINING PROTEIN"/>
    <property type="match status" value="1"/>
</dbReference>
<feature type="transmembrane region" description="Helical" evidence="7">
    <location>
        <begin position="218"/>
        <end position="236"/>
    </location>
</feature>
<evidence type="ECO:0000256" key="2">
    <source>
        <dbReference type="ARBA" id="ARBA00008335"/>
    </source>
</evidence>
<feature type="region of interest" description="Disordered" evidence="6">
    <location>
        <begin position="49"/>
        <end position="72"/>
    </location>
</feature>
<feature type="region of interest" description="Disordered" evidence="6">
    <location>
        <begin position="1"/>
        <end position="26"/>
    </location>
</feature>
<evidence type="ECO:0000256" key="7">
    <source>
        <dbReference type="SAM" id="Phobius"/>
    </source>
</evidence>
<feature type="transmembrane region" description="Helical" evidence="7">
    <location>
        <begin position="90"/>
        <end position="109"/>
    </location>
</feature>
<evidence type="ECO:0000259" key="8">
    <source>
        <dbReference type="PROSITE" id="PS50850"/>
    </source>
</evidence>
<dbReference type="InterPro" id="IPR036259">
    <property type="entry name" value="MFS_trans_sf"/>
</dbReference>
<organism evidence="9 10">
    <name type="scientific">Marssonina brunnea f. sp. multigermtubi (strain MB_m1)</name>
    <name type="common">Marssonina leaf spot fungus</name>
    <dbReference type="NCBI Taxonomy" id="1072389"/>
    <lineage>
        <taxon>Eukaryota</taxon>
        <taxon>Fungi</taxon>
        <taxon>Dikarya</taxon>
        <taxon>Ascomycota</taxon>
        <taxon>Pezizomycotina</taxon>
        <taxon>Leotiomycetes</taxon>
        <taxon>Helotiales</taxon>
        <taxon>Drepanopezizaceae</taxon>
        <taxon>Drepanopeziza</taxon>
    </lineage>
</organism>
<comment type="similarity">
    <text evidence="2">Belongs to the major facilitator superfamily.</text>
</comment>
<reference evidence="9 10" key="1">
    <citation type="journal article" date="2012" name="BMC Genomics">
        <title>Sequencing the genome of Marssonina brunnea reveals fungus-poplar co-evolution.</title>
        <authorList>
            <person name="Zhu S."/>
            <person name="Cao Y.-Z."/>
            <person name="Jiang C."/>
            <person name="Tan B.-Y."/>
            <person name="Wang Z."/>
            <person name="Feng S."/>
            <person name="Zhang L."/>
            <person name="Su X.-H."/>
            <person name="Brejova B."/>
            <person name="Vinar T."/>
            <person name="Xu M."/>
            <person name="Wang M.-X."/>
            <person name="Zhang S.-G."/>
            <person name="Huang M.-R."/>
            <person name="Wu R."/>
            <person name="Zhou Y."/>
        </authorList>
    </citation>
    <scope>NUCLEOTIDE SEQUENCE [LARGE SCALE GENOMIC DNA]</scope>
    <source>
        <strain evidence="9 10">MB_m1</strain>
    </source>
</reference>
<keyword evidence="5 7" id="KW-0472">Membrane</keyword>
<feature type="transmembrane region" description="Helical" evidence="7">
    <location>
        <begin position="362"/>
        <end position="383"/>
    </location>
</feature>
<dbReference type="SUPFAM" id="SSF103473">
    <property type="entry name" value="MFS general substrate transporter"/>
    <property type="match status" value="1"/>
</dbReference>
<dbReference type="KEGG" id="mbe:MBM_02757"/>
<dbReference type="HOGENOM" id="CLU_008455_11_2_1"/>
<accession>K1WPF2</accession>
<feature type="region of interest" description="Disordered" evidence="6">
    <location>
        <begin position="538"/>
        <end position="577"/>
    </location>
</feature>
<dbReference type="PROSITE" id="PS50850">
    <property type="entry name" value="MFS"/>
    <property type="match status" value="1"/>
</dbReference>
<feature type="transmembrane region" description="Helical" evidence="7">
    <location>
        <begin position="429"/>
        <end position="455"/>
    </location>
</feature>
<evidence type="ECO:0000313" key="9">
    <source>
        <dbReference type="EMBL" id="EKD19520.1"/>
    </source>
</evidence>
<dbReference type="OrthoDB" id="5141738at2759"/>
<dbReference type="InterPro" id="IPR011701">
    <property type="entry name" value="MFS"/>
</dbReference>
<feature type="transmembrane region" description="Helical" evidence="7">
    <location>
        <begin position="404"/>
        <end position="423"/>
    </location>
</feature>
<dbReference type="PANTHER" id="PTHR23502">
    <property type="entry name" value="MAJOR FACILITATOR SUPERFAMILY"/>
    <property type="match status" value="1"/>
</dbReference>
<dbReference type="OMA" id="ILPISMY"/>
<dbReference type="Pfam" id="PF07690">
    <property type="entry name" value="MFS_1"/>
    <property type="match status" value="1"/>
</dbReference>
<sequence>MNTSRSGKAGDAGLIPTTSIQSHLPHHALPRTVSGIDEADATQRYDLEEADSKNSLRESSASSIDPEKTIISWKQGDPENPYNFSTARKVSIVLIGILVVINSTMGSSLPSNALPVISEHFNITSSYAQILPISVYLLGYVLGPLLFGPLSESYGRQVILISTFSGFTVFTMACALAPGYTSLLVFRLLTGINASSPIAVIGGVFADIYGDPVTRGRAMAIFMGGTCVGPLVAPAISGFVSPSLGWRWVFWIGLMFAGASWAPLIFLPETYGPILLARRAAHLRSSTGDQNIFAPIELEQKGWKQMATVTLTRPLRMLFFELLVLATCLYVSLAYSIFYMYFEAYQIVFQGIYGQSLGVSGLMFLPIGVGALLAVGIFLWWDSYLRRAQVLNKPWTFKEESRRLPLACLGGPLYVISLFWLGWTSRPDISFYVPMLAGIPFGMGYVLIFMALLNYLTDAYEIFAASAMAASSCARSLAGTVLPFATAPMYARLGIGWASSLLGFLSLGMCVIPFIFLWKGDRIRARSRFCINLKEKKEKEKELAGVERERERERERGRRGRRSNERIDREEGYGEKV</sequence>
<protein>
    <submittedName>
        <fullName evidence="9">Major facilitator superfamily transporter</fullName>
    </submittedName>
</protein>
<evidence type="ECO:0000313" key="10">
    <source>
        <dbReference type="Proteomes" id="UP000006753"/>
    </source>
</evidence>
<comment type="subcellular location">
    <subcellularLocation>
        <location evidence="1">Membrane</location>
        <topology evidence="1">Multi-pass membrane protein</topology>
    </subcellularLocation>
</comment>
<name>K1WPF2_MARBU</name>
<evidence type="ECO:0000256" key="4">
    <source>
        <dbReference type="ARBA" id="ARBA00022989"/>
    </source>
</evidence>
<feature type="transmembrane region" description="Helical" evidence="7">
    <location>
        <begin position="318"/>
        <end position="342"/>
    </location>
</feature>
<feature type="transmembrane region" description="Helical" evidence="7">
    <location>
        <begin position="248"/>
        <end position="267"/>
    </location>
</feature>
<feature type="transmembrane region" description="Helical" evidence="7">
    <location>
        <begin position="129"/>
        <end position="147"/>
    </location>
</feature>
<feature type="transmembrane region" description="Helical" evidence="7">
    <location>
        <begin position="462"/>
        <end position="485"/>
    </location>
</feature>
<dbReference type="FunFam" id="1.20.1250.20:FF:000082">
    <property type="entry name" value="MFS multidrug transporter, putative"/>
    <property type="match status" value="1"/>
</dbReference>
<dbReference type="InterPro" id="IPR020846">
    <property type="entry name" value="MFS_dom"/>
</dbReference>
<feature type="domain" description="Major facilitator superfamily (MFS) profile" evidence="8">
    <location>
        <begin position="91"/>
        <end position="525"/>
    </location>
</feature>
<dbReference type="GeneID" id="18758692"/>